<keyword evidence="2" id="KW-1185">Reference proteome</keyword>
<reference evidence="1 2" key="1">
    <citation type="journal article" date="2015" name="Genome Announc.">
        <title>Expanding the biotechnology potential of lactobacilli through comparative genomics of 213 strains and associated genera.</title>
        <authorList>
            <person name="Sun Z."/>
            <person name="Harris H.M."/>
            <person name="McCann A."/>
            <person name="Guo C."/>
            <person name="Argimon S."/>
            <person name="Zhang W."/>
            <person name="Yang X."/>
            <person name="Jeffery I.B."/>
            <person name="Cooney J.C."/>
            <person name="Kagawa T.F."/>
            <person name="Liu W."/>
            <person name="Song Y."/>
            <person name="Salvetti E."/>
            <person name="Wrobel A."/>
            <person name="Rasinkangas P."/>
            <person name="Parkhill J."/>
            <person name="Rea M.C."/>
            <person name="O'Sullivan O."/>
            <person name="Ritari J."/>
            <person name="Douillard F.P."/>
            <person name="Paul Ross R."/>
            <person name="Yang R."/>
            <person name="Briner A.E."/>
            <person name="Felis G.E."/>
            <person name="de Vos W.M."/>
            <person name="Barrangou R."/>
            <person name="Klaenhammer T.R."/>
            <person name="Caufield P.W."/>
            <person name="Cui Y."/>
            <person name="Zhang H."/>
            <person name="O'Toole P.W."/>
        </authorList>
    </citation>
    <scope>NUCLEOTIDE SEQUENCE [LARGE SCALE GENOMIC DNA]</scope>
    <source>
        <strain evidence="1 2">DSM 16982</strain>
    </source>
</reference>
<evidence type="ECO:0000313" key="1">
    <source>
        <dbReference type="EMBL" id="KRM15932.1"/>
    </source>
</evidence>
<organism evidence="1 2">
    <name type="scientific">Companilactobacillus nantensis DSM 16982</name>
    <dbReference type="NCBI Taxonomy" id="1423774"/>
    <lineage>
        <taxon>Bacteria</taxon>
        <taxon>Bacillati</taxon>
        <taxon>Bacillota</taxon>
        <taxon>Bacilli</taxon>
        <taxon>Lactobacillales</taxon>
        <taxon>Lactobacillaceae</taxon>
        <taxon>Companilactobacillus</taxon>
    </lineage>
</organism>
<dbReference type="PATRIC" id="fig|1423774.3.peg.863"/>
<dbReference type="EMBL" id="AZFV01000018">
    <property type="protein sequence ID" value="KRM15932.1"/>
    <property type="molecule type" value="Genomic_DNA"/>
</dbReference>
<accession>A0A0R1WNQ2</accession>
<evidence type="ECO:0000313" key="2">
    <source>
        <dbReference type="Proteomes" id="UP000051302"/>
    </source>
</evidence>
<dbReference type="Proteomes" id="UP000051302">
    <property type="component" value="Unassembled WGS sequence"/>
</dbReference>
<sequence length="58" mass="6753">MILEKNDSGRWEPARDKHASTFEQTKAFTDINVAKRSMSGIKSYWHGEYKIVSYAEEN</sequence>
<proteinExistence type="predicted"/>
<gene>
    <name evidence="1" type="ORF">FD31_GL000831</name>
</gene>
<dbReference type="STRING" id="1423774.FD31_GL000831"/>
<dbReference type="AlphaFoldDB" id="A0A0R1WNQ2"/>
<protein>
    <submittedName>
        <fullName evidence="1">Uncharacterized protein</fullName>
    </submittedName>
</protein>
<name>A0A0R1WNQ2_9LACO</name>
<comment type="caution">
    <text evidence="1">The sequence shown here is derived from an EMBL/GenBank/DDBJ whole genome shotgun (WGS) entry which is preliminary data.</text>
</comment>